<evidence type="ECO:0000313" key="2">
    <source>
        <dbReference type="Proteomes" id="UP001277972"/>
    </source>
</evidence>
<dbReference type="Proteomes" id="UP001277972">
    <property type="component" value="Unassembled WGS sequence"/>
</dbReference>
<proteinExistence type="predicted"/>
<organism evidence="1 2">
    <name type="scientific">Gracilibacillus pellucidus</name>
    <dbReference type="NCBI Taxonomy" id="3095368"/>
    <lineage>
        <taxon>Bacteria</taxon>
        <taxon>Bacillati</taxon>
        <taxon>Bacillota</taxon>
        <taxon>Bacilli</taxon>
        <taxon>Bacillales</taxon>
        <taxon>Bacillaceae</taxon>
        <taxon>Gracilibacillus</taxon>
    </lineage>
</organism>
<evidence type="ECO:0000313" key="1">
    <source>
        <dbReference type="EMBL" id="MDX8046477.1"/>
    </source>
</evidence>
<dbReference type="EMBL" id="JAWZSR010000005">
    <property type="protein sequence ID" value="MDX8046477.1"/>
    <property type="molecule type" value="Genomic_DNA"/>
</dbReference>
<comment type="caution">
    <text evidence="1">The sequence shown here is derived from an EMBL/GenBank/DDBJ whole genome shotgun (WGS) entry which is preliminary data.</text>
</comment>
<name>A0ACC6M6M9_9BACI</name>
<protein>
    <submittedName>
        <fullName evidence="1">BlaR1 family beta-lactam sensor/signal transducer</fullName>
    </submittedName>
</protein>
<accession>A0ACC6M6M9</accession>
<reference evidence="1" key="1">
    <citation type="submission" date="2023-11" db="EMBL/GenBank/DDBJ databases">
        <title>Gracilibacillus pellucida a moderately halophilic bacterium isolated from saline soil in Xinjiang province.</title>
        <authorList>
            <person name="Zhang Z."/>
            <person name="Tan F."/>
            <person name="Wang Y."/>
            <person name="Xia M."/>
        </authorList>
    </citation>
    <scope>NUCLEOTIDE SEQUENCE</scope>
    <source>
        <strain evidence="1">S3-1-1</strain>
    </source>
</reference>
<gene>
    <name evidence="1" type="ORF">SH601_10830</name>
</gene>
<sequence length="522" mass="60575">MNNVSFDNTSNISQGNQNWMQDFAVSVNRFDQDYINIILAGIWIAGMIVMITIALRAWFQLKKIKDTAWIPPNPNVIRILEECKQHLNISKPILVRQSPLVRSPMIFGLFKTYIVIPIHIDEWLSEDYLTYIFMHELHHFKQKDIVTNYLTVIFQIIYWFNPLVWIAFREMRVDREVACDIGVLKCLDKHSYTDYGNAIIDLAALFSRSKRFSFTNQFNESKRQIKKRMEKIISFADESKWLKIKSMIIFSLICVVVACQTSFISLADSGTNSYSFDNDQAYYEDLSDYFYEYDGSFVLYDIGKEHYTIYNQANSTQRVSPNSTYKMYLALMALESGIITTDQSTLKWNKKQYPFVSWNKDHNLSTAMKDSVTWYFEELDQNMTSETIQAYIEKMNYGNKNLSNRDDYWLESSLKISPVEQVQLLVAFYQNQFGFEERNIQAIKDSLFLDEYGGAKLYGKTGTGIVNGKSMNGWFTGYVEVNDNTFFFATNIQNEDNSYGSEAANITLSILTDKGIMNEVGG</sequence>
<keyword evidence="2" id="KW-1185">Reference proteome</keyword>